<gene>
    <name evidence="3" type="ORF">EPR50_G00219320</name>
</gene>
<keyword evidence="4" id="KW-1185">Reference proteome</keyword>
<dbReference type="PANTHER" id="PTHR31432">
    <property type="entry name" value="INTRAFLAGELLAR TRANSPORT PROTEIN 74 HOMOLOG"/>
    <property type="match status" value="1"/>
</dbReference>
<feature type="region of interest" description="Disordered" evidence="2">
    <location>
        <begin position="1"/>
        <end position="29"/>
    </location>
</feature>
<dbReference type="GO" id="GO:0030992">
    <property type="term" value="C:intraciliary transport particle B"/>
    <property type="evidence" value="ECO:0007669"/>
    <property type="project" value="InterPro"/>
</dbReference>
<dbReference type="STRING" id="8167.A0A484C4R2"/>
<evidence type="ECO:0000313" key="4">
    <source>
        <dbReference type="Proteomes" id="UP000295070"/>
    </source>
</evidence>
<name>A0A484C4R2_PERFV</name>
<dbReference type="GO" id="GO:0048487">
    <property type="term" value="F:beta-tubulin binding"/>
    <property type="evidence" value="ECO:0007669"/>
    <property type="project" value="InterPro"/>
</dbReference>
<protein>
    <submittedName>
        <fullName evidence="3">Uncharacterized protein</fullName>
    </submittedName>
</protein>
<dbReference type="Proteomes" id="UP000295070">
    <property type="component" value="Chromosome 22"/>
</dbReference>
<evidence type="ECO:0000256" key="1">
    <source>
        <dbReference type="SAM" id="Coils"/>
    </source>
</evidence>
<sequence>MLRQLSCQGIMASQRPPSGIGRPLSRSGSVVPVAGRLPTAVRPPPTAIRVATGMVPGTSGHPGMRGGIPITTPGVLSAQIKVTDRPVTQQGLSGMKTGMKGPQRQILDKSYYLGLLRSKINELTTETSKLHKEIDNYNQENSVYLSYEKRAEGLAAEIKDLQGQLADYNMLVDKLNTNTEMEEMMNDYNILKAQNDSEAESIDSIFTERREREEAIREIEEGIRRARRVADEVVQAMPATKQEKYFTMTTANEELLQELTVLQEELDILITRKEDYDAELAHSHIKQEVVRLHETLSALEAKRDTMEAEHKSLGSPQEEREQLFKQVKEDNQEIASMERQLTEIRDRTQKIKEEIQQLEQDSEEAQGECQQKYKELKRKEEEIDRYMESFEETRAQAQEKMTQSQENIVSLLEHCSRNMLRLHQVDTVTASELRNMQEVLVSKETEVVQSESTARGLTTESQRLQQDLEKVQQLEGKITDELSNLKERVATMQSELVTYQDLDTLRHTAEEKKRRLQEDRVSLTQRRDSLRQLLEEMNQKYEDLKTKLKHNETHAQLANLERKWQHLEQNNFVMKEFIASKSQESDYASVAKNVSQQVAEYNKSLIDSLQNRS</sequence>
<dbReference type="InterPro" id="IPR029602">
    <property type="entry name" value="IFT74"/>
</dbReference>
<accession>A0A484C4R2</accession>
<dbReference type="GO" id="GO:0005929">
    <property type="term" value="C:cilium"/>
    <property type="evidence" value="ECO:0007669"/>
    <property type="project" value="TreeGrafter"/>
</dbReference>
<reference evidence="3 4" key="1">
    <citation type="submission" date="2019-01" db="EMBL/GenBank/DDBJ databases">
        <title>A chromosome-scale genome assembly of the yellow perch, Perca flavescens.</title>
        <authorList>
            <person name="Feron R."/>
            <person name="Morvezen R."/>
            <person name="Bestin A."/>
            <person name="Haffray P."/>
            <person name="Klopp C."/>
            <person name="Zahm M."/>
            <person name="Cabau C."/>
            <person name="Roques C."/>
            <person name="Donnadieu C."/>
            <person name="Bouchez O."/>
            <person name="Christie M."/>
            <person name="Larson W."/>
            <person name="Guiguen Y."/>
        </authorList>
    </citation>
    <scope>NUCLEOTIDE SEQUENCE [LARGE SCALE GENOMIC DNA]</scope>
    <source>
        <strain evidence="3">YP-PL-M2</strain>
        <tissue evidence="3">Blood</tissue>
    </source>
</reference>
<dbReference type="PANTHER" id="PTHR31432:SF0">
    <property type="entry name" value="INTRAFLAGELLAR TRANSPORT PROTEIN 74 HOMOLOG"/>
    <property type="match status" value="1"/>
</dbReference>
<dbReference type="GO" id="GO:0035735">
    <property type="term" value="P:intraciliary transport involved in cilium assembly"/>
    <property type="evidence" value="ECO:0007669"/>
    <property type="project" value="TreeGrafter"/>
</dbReference>
<dbReference type="EMBL" id="SCKG01000022">
    <property type="protein sequence ID" value="TDG96992.1"/>
    <property type="molecule type" value="Genomic_DNA"/>
</dbReference>
<evidence type="ECO:0000313" key="3">
    <source>
        <dbReference type="EMBL" id="TDG96992.1"/>
    </source>
</evidence>
<dbReference type="Gene3D" id="1.10.287.1490">
    <property type="match status" value="2"/>
</dbReference>
<keyword evidence="1" id="KW-0175">Coiled coil</keyword>
<evidence type="ECO:0000256" key="2">
    <source>
        <dbReference type="SAM" id="MobiDB-lite"/>
    </source>
</evidence>
<feature type="coiled-coil region" evidence="1">
    <location>
        <begin position="252"/>
        <end position="414"/>
    </location>
</feature>
<comment type="caution">
    <text evidence="3">The sequence shown here is derived from an EMBL/GenBank/DDBJ whole genome shotgun (WGS) entry which is preliminary data.</text>
</comment>
<feature type="coiled-coil region" evidence="1">
    <location>
        <begin position="120"/>
        <end position="178"/>
    </location>
</feature>
<dbReference type="AlphaFoldDB" id="A0A484C4R2"/>
<proteinExistence type="predicted"/>
<feature type="coiled-coil region" evidence="1">
    <location>
        <begin position="454"/>
        <end position="570"/>
    </location>
</feature>
<organism evidence="3 4">
    <name type="scientific">Perca flavescens</name>
    <name type="common">American yellow perch</name>
    <name type="synonym">Morone flavescens</name>
    <dbReference type="NCBI Taxonomy" id="8167"/>
    <lineage>
        <taxon>Eukaryota</taxon>
        <taxon>Metazoa</taxon>
        <taxon>Chordata</taxon>
        <taxon>Craniata</taxon>
        <taxon>Vertebrata</taxon>
        <taxon>Euteleostomi</taxon>
        <taxon>Actinopterygii</taxon>
        <taxon>Neopterygii</taxon>
        <taxon>Teleostei</taxon>
        <taxon>Neoteleostei</taxon>
        <taxon>Acanthomorphata</taxon>
        <taxon>Eupercaria</taxon>
        <taxon>Perciformes</taxon>
        <taxon>Percoidei</taxon>
        <taxon>Percidae</taxon>
        <taxon>Percinae</taxon>
        <taxon>Perca</taxon>
    </lineage>
</organism>